<feature type="domain" description="Gp5/Type VI secretion system Vgr C-terminal trimerisation" evidence="5">
    <location>
        <begin position="488"/>
        <end position="568"/>
    </location>
</feature>
<dbReference type="Proteomes" id="UP000031368">
    <property type="component" value="Chromosome"/>
</dbReference>
<dbReference type="SUPFAM" id="SSF69255">
    <property type="entry name" value="gp5 N-terminal domain-like"/>
    <property type="match status" value="1"/>
</dbReference>
<evidence type="ECO:0000313" key="6">
    <source>
        <dbReference type="EMBL" id="AJD39838.1"/>
    </source>
</evidence>
<feature type="domain" description="Gp5/Type VI secretion system Vgr protein OB-fold" evidence="4">
    <location>
        <begin position="402"/>
        <end position="469"/>
    </location>
</feature>
<dbReference type="Gene3D" id="2.40.50.230">
    <property type="entry name" value="Gp5 N-terminal domain"/>
    <property type="match status" value="1"/>
</dbReference>
<dbReference type="PANTHER" id="PTHR32305">
    <property type="match status" value="1"/>
</dbReference>
<dbReference type="Gene3D" id="2.30.110.50">
    <property type="match status" value="1"/>
</dbReference>
<sequence>MDNGISSAADFIQASRILKIVSPLGQDQLLAERVTIEEGVSSLFEIRVSARAKKPTVRPEELIGRLMDVSVEVQQGDDEDGSAVRRPFNGLVTELNEGPPITRGLRSYSMVLRPQMWLLSRRSDCRIWMDKTAIDIVETLFSEHGIPAPDVSGVITRPPPQHYSVQWNETDLAYLTRRFEEDGLFYWFSHEDGKHKLQVADSVAGWLGPSASAQGEAKVRLAQGSSDRNHINDWSRRYSYVPGQRAGADWNFETPRMVPGTMTPSLVQMPEAVKRELYEYPARISTVAEAERAEKLRMQASEADHDRVFGASTSRVIETGRRFTPYEVAHPDHVYEEHVIVKAVHTVVDRSYETNSNEPEYKNSFEAVPSRVPMTPHRATKRPRIEGTQVAIVAGPQGEEIHPDQYGRIKVWFPWDRRAKKDGSDTCWVRVAQSWAGSTWGGQIIPRIGMEVMVAFVDGDPDRPLVTGVVPNPANAVPYDLPANKTKSIFRTQTHKGQGFNELSFEDENGREEIYLHAQRDMTTKVENHSTERVDANRIISVGGMSLTEVERSSTQNIAQNLSINVGTGSLGNLVSGEARRDVFGLRPAGYFLSNSLNEGLGRGNLSIDAANSINMSTSAVFNLTVSGVYVATVGANYTTNVAGALFVSSGMDYREVVARKKMIDAHGEIHFRCGKSEIVMQPDGKITIKGVKLIVEEEEHIDLKASRIDLNS</sequence>
<dbReference type="InterPro" id="IPR050708">
    <property type="entry name" value="T6SS_VgrG/RHS"/>
</dbReference>
<dbReference type="InterPro" id="IPR037026">
    <property type="entry name" value="Vgr_OB-fold_dom_sf"/>
</dbReference>
<evidence type="ECO:0000256" key="2">
    <source>
        <dbReference type="ARBA" id="ARBA00005558"/>
    </source>
</evidence>
<dbReference type="SUPFAM" id="SSF69279">
    <property type="entry name" value="Phage tail proteins"/>
    <property type="match status" value="2"/>
</dbReference>
<evidence type="ECO:0000313" key="7">
    <source>
        <dbReference type="Proteomes" id="UP000031368"/>
    </source>
</evidence>
<dbReference type="Pfam" id="PF04717">
    <property type="entry name" value="Phage_base_V"/>
    <property type="match status" value="1"/>
</dbReference>
<proteinExistence type="inferred from homology"/>
<reference evidence="6 7" key="1">
    <citation type="submission" date="2013-11" db="EMBL/GenBank/DDBJ databases">
        <title>Complete genome sequence of Rhizobium gallicum bv. gallicum R602.</title>
        <authorList>
            <person name="Bustos P."/>
            <person name="Santamaria R.I."/>
            <person name="Lozano L."/>
            <person name="Acosta J.L."/>
            <person name="Ormeno-Orrillo E."/>
            <person name="Rogel M.A."/>
            <person name="Romero D."/>
            <person name="Cevallos M.A."/>
            <person name="Martinez-Romero E."/>
            <person name="Gonzalez V."/>
        </authorList>
    </citation>
    <scope>NUCLEOTIDE SEQUENCE [LARGE SCALE GENOMIC DNA]</scope>
    <source>
        <strain evidence="6 7">R602</strain>
    </source>
</reference>
<evidence type="ECO:0000259" key="4">
    <source>
        <dbReference type="Pfam" id="PF04717"/>
    </source>
</evidence>
<dbReference type="PANTHER" id="PTHR32305:SF15">
    <property type="entry name" value="PROTEIN RHSA-RELATED"/>
    <property type="match status" value="1"/>
</dbReference>
<dbReference type="GO" id="GO:0005576">
    <property type="term" value="C:extracellular region"/>
    <property type="evidence" value="ECO:0007669"/>
    <property type="project" value="UniProtKB-SubCell"/>
</dbReference>
<dbReference type="Gene3D" id="3.55.50.10">
    <property type="entry name" value="Baseplate protein-like domains"/>
    <property type="match status" value="1"/>
</dbReference>
<dbReference type="InterPro" id="IPR017847">
    <property type="entry name" value="T6SS_RhsGE_Vgr_subset"/>
</dbReference>
<evidence type="ECO:0000256" key="1">
    <source>
        <dbReference type="ARBA" id="ARBA00004613"/>
    </source>
</evidence>
<keyword evidence="3" id="KW-0964">Secreted</keyword>
<dbReference type="Gene3D" id="4.10.220.110">
    <property type="match status" value="1"/>
</dbReference>
<dbReference type="AlphaFoldDB" id="A0A0B4WZV2"/>
<accession>A0A0B4WZV2</accession>
<protein>
    <submittedName>
        <fullName evidence="6">Type VI secretion system Rhs element Vgr family protein</fullName>
    </submittedName>
</protein>
<dbReference type="Pfam" id="PF22178">
    <property type="entry name" value="Gp5_trimer_C"/>
    <property type="match status" value="1"/>
</dbReference>
<evidence type="ECO:0000256" key="3">
    <source>
        <dbReference type="ARBA" id="ARBA00022525"/>
    </source>
</evidence>
<gene>
    <name evidence="6" type="ORF">RGR602_CH00471</name>
</gene>
<dbReference type="SUPFAM" id="SSF69349">
    <property type="entry name" value="Phage fibre proteins"/>
    <property type="match status" value="1"/>
</dbReference>
<evidence type="ECO:0000259" key="5">
    <source>
        <dbReference type="Pfam" id="PF22178"/>
    </source>
</evidence>
<dbReference type="InterPro" id="IPR054030">
    <property type="entry name" value="Gp5_Vgr_C"/>
</dbReference>
<dbReference type="InterPro" id="IPR006533">
    <property type="entry name" value="T6SS_Vgr_RhsGE"/>
</dbReference>
<dbReference type="EMBL" id="CP006877">
    <property type="protein sequence ID" value="AJD39838.1"/>
    <property type="molecule type" value="Genomic_DNA"/>
</dbReference>
<comment type="similarity">
    <text evidence="2">Belongs to the VgrG protein family.</text>
</comment>
<organism evidence="6 7">
    <name type="scientific">Rhizobium gallicum bv. gallicum R602sp</name>
    <dbReference type="NCBI Taxonomy" id="1041138"/>
    <lineage>
        <taxon>Bacteria</taxon>
        <taxon>Pseudomonadati</taxon>
        <taxon>Pseudomonadota</taxon>
        <taxon>Alphaproteobacteria</taxon>
        <taxon>Hyphomicrobiales</taxon>
        <taxon>Rhizobiaceae</taxon>
        <taxon>Rhizobium/Agrobacterium group</taxon>
        <taxon>Rhizobium</taxon>
    </lineage>
</organism>
<dbReference type="NCBIfam" id="TIGR03361">
    <property type="entry name" value="VI_Rhs_Vgr"/>
    <property type="match status" value="1"/>
</dbReference>
<name>A0A0B4WZV2_9HYPH</name>
<keyword evidence="7" id="KW-1185">Reference proteome</keyword>
<dbReference type="InterPro" id="IPR006531">
    <property type="entry name" value="Gp5/Vgr_OB"/>
</dbReference>
<dbReference type="NCBIfam" id="TIGR01646">
    <property type="entry name" value="vgr_GE"/>
    <property type="match status" value="1"/>
</dbReference>
<dbReference type="Pfam" id="PF05954">
    <property type="entry name" value="Phage_GPD"/>
    <property type="match status" value="1"/>
</dbReference>
<dbReference type="HOGENOM" id="CLU_004121_8_1_5"/>
<dbReference type="KEGG" id="rga:RGR602_CH00471"/>
<dbReference type="RefSeq" id="WP_039843768.1">
    <property type="nucleotide sequence ID" value="NZ_CP006877.1"/>
</dbReference>
<comment type="subcellular location">
    <subcellularLocation>
        <location evidence="1">Secreted</location>
    </subcellularLocation>
</comment>